<accession>A0AAP0RUG4</accession>
<dbReference type="EMBL" id="JBBPBK010000005">
    <property type="protein sequence ID" value="KAK9284413.1"/>
    <property type="molecule type" value="Genomic_DNA"/>
</dbReference>
<name>A0AAP0RUG4_LIQFO</name>
<dbReference type="Gene3D" id="3.40.50.1110">
    <property type="entry name" value="SGNH hydrolase"/>
    <property type="match status" value="1"/>
</dbReference>
<feature type="chain" id="PRO_5042883316" description="GDSL esterase/lipase" evidence="2">
    <location>
        <begin position="24"/>
        <end position="351"/>
    </location>
</feature>
<gene>
    <name evidence="3" type="ORF">L1049_023585</name>
</gene>
<reference evidence="3 4" key="1">
    <citation type="journal article" date="2024" name="Plant J.">
        <title>Genome sequences and population genomics reveal climatic adaptation and genomic divergence between two closely related sweetgum species.</title>
        <authorList>
            <person name="Xu W.Q."/>
            <person name="Ren C.Q."/>
            <person name="Zhang X.Y."/>
            <person name="Comes H.P."/>
            <person name="Liu X.H."/>
            <person name="Li Y.G."/>
            <person name="Kettle C.J."/>
            <person name="Jalonen R."/>
            <person name="Gaisberger H."/>
            <person name="Ma Y.Z."/>
            <person name="Qiu Y.X."/>
        </authorList>
    </citation>
    <scope>NUCLEOTIDE SEQUENCE [LARGE SCALE GENOMIC DNA]</scope>
    <source>
        <strain evidence="3">Hangzhou</strain>
    </source>
</reference>
<dbReference type="Proteomes" id="UP001415857">
    <property type="component" value="Unassembled WGS sequence"/>
</dbReference>
<evidence type="ECO:0000256" key="2">
    <source>
        <dbReference type="SAM" id="SignalP"/>
    </source>
</evidence>
<dbReference type="InterPro" id="IPR035669">
    <property type="entry name" value="SGNH_plant_lipase-like"/>
</dbReference>
<dbReference type="FunFam" id="3.40.50.1110:FF:000003">
    <property type="entry name" value="GDSL esterase/lipase APG"/>
    <property type="match status" value="1"/>
</dbReference>
<dbReference type="SUPFAM" id="SSF52266">
    <property type="entry name" value="SGNH hydrolase"/>
    <property type="match status" value="1"/>
</dbReference>
<evidence type="ECO:0000313" key="4">
    <source>
        <dbReference type="Proteomes" id="UP001415857"/>
    </source>
</evidence>
<dbReference type="Pfam" id="PF00657">
    <property type="entry name" value="Lipase_GDSL"/>
    <property type="match status" value="1"/>
</dbReference>
<proteinExistence type="inferred from homology"/>
<keyword evidence="4" id="KW-1185">Reference proteome</keyword>
<sequence length="351" mass="38767">MAHMYTPWLLLIQLAILVSKTTGAKVPAVIVFGDSSVDAGNNNRLSTIAKSNFEPYGRDFAGGRPTGRFSNGRIPSDFISEAFGLKPLVPAYLDPQYNISDFATGVTFASAGSGYDNATSDVLSVIPLWKELVYYKEYQAKLRAYLGGTKANQVLSEALYVMSCGTNDFLENYYTIPGGRRSQYTVEQYQVFLVGIAENFVKELYGLGARKISLGGLPPMGCMPLERATNFIGGRACLQDYNKVSLDFNGKLKALVFKLNKDLPGIKVVHSNPYYILMQIIRRPSLYGFEAVEVGCCATGTFEMGYTCNQMNQLTCRDATKYVFWDSFHPTQQTNSIIVGHLMKTSLAAFL</sequence>
<evidence type="ECO:0000313" key="3">
    <source>
        <dbReference type="EMBL" id="KAK9284413.1"/>
    </source>
</evidence>
<organism evidence="3 4">
    <name type="scientific">Liquidambar formosana</name>
    <name type="common">Formosan gum</name>
    <dbReference type="NCBI Taxonomy" id="63359"/>
    <lineage>
        <taxon>Eukaryota</taxon>
        <taxon>Viridiplantae</taxon>
        <taxon>Streptophyta</taxon>
        <taxon>Embryophyta</taxon>
        <taxon>Tracheophyta</taxon>
        <taxon>Spermatophyta</taxon>
        <taxon>Magnoliopsida</taxon>
        <taxon>eudicotyledons</taxon>
        <taxon>Gunneridae</taxon>
        <taxon>Pentapetalae</taxon>
        <taxon>Saxifragales</taxon>
        <taxon>Altingiaceae</taxon>
        <taxon>Liquidambar</taxon>
    </lineage>
</organism>
<dbReference type="GO" id="GO:0016788">
    <property type="term" value="F:hydrolase activity, acting on ester bonds"/>
    <property type="evidence" value="ECO:0007669"/>
    <property type="project" value="InterPro"/>
</dbReference>
<dbReference type="PANTHER" id="PTHR45642">
    <property type="entry name" value="GDSL ESTERASE/LIPASE EXL3"/>
    <property type="match status" value="1"/>
</dbReference>
<evidence type="ECO:0008006" key="5">
    <source>
        <dbReference type="Google" id="ProtNLM"/>
    </source>
</evidence>
<comment type="similarity">
    <text evidence="1">Belongs to the 'GDSL' lipolytic enzyme family.</text>
</comment>
<protein>
    <recommendedName>
        <fullName evidence="5">GDSL esterase/lipase</fullName>
    </recommendedName>
</protein>
<dbReference type="PANTHER" id="PTHR45642:SF12">
    <property type="entry name" value="OS09G0132900 PROTEIN"/>
    <property type="match status" value="1"/>
</dbReference>
<dbReference type="InterPro" id="IPR036514">
    <property type="entry name" value="SGNH_hydro_sf"/>
</dbReference>
<dbReference type="InterPro" id="IPR050592">
    <property type="entry name" value="GDSL_lipolytic_enzyme"/>
</dbReference>
<evidence type="ECO:0000256" key="1">
    <source>
        <dbReference type="ARBA" id="ARBA00008668"/>
    </source>
</evidence>
<keyword evidence="2" id="KW-0732">Signal</keyword>
<dbReference type="CDD" id="cd01837">
    <property type="entry name" value="SGNH_plant_lipase_like"/>
    <property type="match status" value="1"/>
</dbReference>
<dbReference type="InterPro" id="IPR001087">
    <property type="entry name" value="GDSL"/>
</dbReference>
<dbReference type="AlphaFoldDB" id="A0AAP0RUG4"/>
<feature type="signal peptide" evidence="2">
    <location>
        <begin position="1"/>
        <end position="23"/>
    </location>
</feature>
<comment type="caution">
    <text evidence="3">The sequence shown here is derived from an EMBL/GenBank/DDBJ whole genome shotgun (WGS) entry which is preliminary data.</text>
</comment>